<keyword evidence="1" id="KW-0812">Transmembrane</keyword>
<accession>A0A518EVL7</accession>
<evidence type="ECO:0000313" key="3">
    <source>
        <dbReference type="Proteomes" id="UP000320390"/>
    </source>
</evidence>
<evidence type="ECO:0000256" key="1">
    <source>
        <dbReference type="SAM" id="Phobius"/>
    </source>
</evidence>
<protein>
    <submittedName>
        <fullName evidence="2">N-ATPase, AtpR subunit</fullName>
    </submittedName>
</protein>
<keyword evidence="1" id="KW-0472">Membrane</keyword>
<dbReference type="NCBIfam" id="TIGR03165">
    <property type="entry name" value="F1F0_chp_2"/>
    <property type="match status" value="1"/>
</dbReference>
<gene>
    <name evidence="2" type="ORF">Poly30_36340</name>
</gene>
<dbReference type="InterPro" id="IPR017581">
    <property type="entry name" value="AtpR-like"/>
</dbReference>
<sequence>MTMFDLATYALAGLVGWALGVFFFGGLWWTVRKLVASPAPARWMIASTLLRTGTTLLGFYLVSGGSWQRMLACLLGFLAGRLSVFWWTRSFDQRLHEAFPHATQS</sequence>
<evidence type="ECO:0000313" key="2">
    <source>
        <dbReference type="EMBL" id="QDV08098.1"/>
    </source>
</evidence>
<feature type="transmembrane region" description="Helical" evidence="1">
    <location>
        <begin position="6"/>
        <end position="31"/>
    </location>
</feature>
<feature type="transmembrane region" description="Helical" evidence="1">
    <location>
        <begin position="43"/>
        <end position="61"/>
    </location>
</feature>
<name>A0A518EVL7_9BACT</name>
<dbReference type="Pfam" id="PF12966">
    <property type="entry name" value="AtpR"/>
    <property type="match status" value="1"/>
</dbReference>
<dbReference type="Proteomes" id="UP000320390">
    <property type="component" value="Chromosome"/>
</dbReference>
<reference evidence="2 3" key="1">
    <citation type="submission" date="2019-02" db="EMBL/GenBank/DDBJ databases">
        <title>Deep-cultivation of Planctomycetes and their phenomic and genomic characterization uncovers novel biology.</title>
        <authorList>
            <person name="Wiegand S."/>
            <person name="Jogler M."/>
            <person name="Boedeker C."/>
            <person name="Pinto D."/>
            <person name="Vollmers J."/>
            <person name="Rivas-Marin E."/>
            <person name="Kohn T."/>
            <person name="Peeters S.H."/>
            <person name="Heuer A."/>
            <person name="Rast P."/>
            <person name="Oberbeckmann S."/>
            <person name="Bunk B."/>
            <person name="Jeske O."/>
            <person name="Meyerdierks A."/>
            <person name="Storesund J.E."/>
            <person name="Kallscheuer N."/>
            <person name="Luecker S."/>
            <person name="Lage O.M."/>
            <person name="Pohl T."/>
            <person name="Merkel B.J."/>
            <person name="Hornburger P."/>
            <person name="Mueller R.-W."/>
            <person name="Bruemmer F."/>
            <person name="Labrenz M."/>
            <person name="Spormann A.M."/>
            <person name="Op den Camp H."/>
            <person name="Overmann J."/>
            <person name="Amann R."/>
            <person name="Jetten M.S.M."/>
            <person name="Mascher T."/>
            <person name="Medema M.H."/>
            <person name="Devos D.P."/>
            <person name="Kaster A.-K."/>
            <person name="Ovreas L."/>
            <person name="Rohde M."/>
            <person name="Galperin M.Y."/>
            <person name="Jogler C."/>
        </authorList>
    </citation>
    <scope>NUCLEOTIDE SEQUENCE [LARGE SCALE GENOMIC DNA]</scope>
    <source>
        <strain evidence="2 3">Poly30</strain>
    </source>
</reference>
<keyword evidence="3" id="KW-1185">Reference proteome</keyword>
<dbReference type="EMBL" id="CP036434">
    <property type="protein sequence ID" value="QDV08098.1"/>
    <property type="molecule type" value="Genomic_DNA"/>
</dbReference>
<feature type="transmembrane region" description="Helical" evidence="1">
    <location>
        <begin position="67"/>
        <end position="87"/>
    </location>
</feature>
<dbReference type="AlphaFoldDB" id="A0A518EVL7"/>
<proteinExistence type="predicted"/>
<keyword evidence="1" id="KW-1133">Transmembrane helix</keyword>
<organism evidence="2 3">
    <name type="scientific">Saltatorellus ferox</name>
    <dbReference type="NCBI Taxonomy" id="2528018"/>
    <lineage>
        <taxon>Bacteria</taxon>
        <taxon>Pseudomonadati</taxon>
        <taxon>Planctomycetota</taxon>
        <taxon>Planctomycetia</taxon>
        <taxon>Planctomycetia incertae sedis</taxon>
        <taxon>Saltatorellus</taxon>
    </lineage>
</organism>